<accession>A0A975SPN1</accession>
<keyword evidence="1" id="KW-0812">Transmembrane</keyword>
<feature type="transmembrane region" description="Helical" evidence="1">
    <location>
        <begin position="136"/>
        <end position="158"/>
    </location>
</feature>
<dbReference type="Proteomes" id="UP000683428">
    <property type="component" value="Chromosome"/>
</dbReference>
<dbReference type="KEGG" id="aiq:Azoinq_03125"/>
<dbReference type="EMBL" id="CP064782">
    <property type="protein sequence ID" value="QWT49619.1"/>
    <property type="molecule type" value="Genomic_DNA"/>
</dbReference>
<keyword evidence="3" id="KW-1185">Reference proteome</keyword>
<evidence type="ECO:0000256" key="1">
    <source>
        <dbReference type="SAM" id="Phobius"/>
    </source>
</evidence>
<evidence type="ECO:0000313" key="3">
    <source>
        <dbReference type="Proteomes" id="UP000683428"/>
    </source>
</evidence>
<keyword evidence="1" id="KW-1133">Transmembrane helix</keyword>
<keyword evidence="1" id="KW-0472">Membrane</keyword>
<proteinExistence type="predicted"/>
<evidence type="ECO:0000313" key="2">
    <source>
        <dbReference type="EMBL" id="QWT49619.1"/>
    </source>
</evidence>
<sequence length="502" mass="55023">MTLNAPATASTRPDPGAMLQWFAQPEEALGPEVLSTLQDFLDTLRQSPASPQQRHKLLELIYQRAMGLGRALGPEVSASPLPLGKKMRQQIRQQQRLLEAVALDYLADVENPVDLHLVKGLRQPPEVGLWRMLQCLYLHLLISALAAAPAGIGIWQTIHRSYRLAQSKGLSRATPPGETEDIARAYGSTLLLACAQPASYSGEELAFVAAMTHRLSEDMEILSVADERHHGLFWVDPERDGGPVAMVRRLPPPETTVLWFSCDRLARQLDTWVEALNGGASPDSLQLPPGAATSTGQGLMHRLAKSWGHPAKRRFPRRRQSFRAKLCLGLEQLWLTLEQGEREDSPLSQWMVTNESPEGYAIMHLAGHTTGLAVGNVVALKRENGADWEICLVRWALSENPEHLELGLQILAPRAIPATFAVPGKTQEAVTGALLFPPIPGLRPEEHLLAPAGALRPDMGMVVLLLQQENLAVREIGIQRLEEQTGAVETFAIAPYVPAANA</sequence>
<name>A0A975SPN1_9RHOO</name>
<gene>
    <name evidence="2" type="ORF">Azoinq_03125</name>
</gene>
<dbReference type="AlphaFoldDB" id="A0A975SPN1"/>
<protein>
    <submittedName>
        <fullName evidence="2">Uncharacterized protein</fullName>
    </submittedName>
</protein>
<dbReference type="RefSeq" id="WP_216126308.1">
    <property type="nucleotide sequence ID" value="NZ_CP064782.1"/>
</dbReference>
<organism evidence="2 3">
    <name type="scientific">Azospira inquinata</name>
    <dbReference type="NCBI Taxonomy" id="2785627"/>
    <lineage>
        <taxon>Bacteria</taxon>
        <taxon>Pseudomonadati</taxon>
        <taxon>Pseudomonadota</taxon>
        <taxon>Betaproteobacteria</taxon>
        <taxon>Rhodocyclales</taxon>
        <taxon>Rhodocyclaceae</taxon>
        <taxon>Azospira</taxon>
    </lineage>
</organism>
<reference evidence="2" key="1">
    <citation type="submission" date="2020-11" db="EMBL/GenBank/DDBJ databases">
        <title>Azospira inquinata sp. nov.</title>
        <authorList>
            <person name="Moe W.M."/>
            <person name="Mikes M.C."/>
        </authorList>
    </citation>
    <scope>NUCLEOTIDE SEQUENCE</scope>
    <source>
        <strain evidence="2">Azo-3</strain>
    </source>
</reference>